<evidence type="ECO:0000256" key="9">
    <source>
        <dbReference type="ARBA" id="ARBA00023136"/>
    </source>
</evidence>
<evidence type="ECO:0000259" key="11">
    <source>
        <dbReference type="PROSITE" id="PS52015"/>
    </source>
</evidence>
<feature type="compositionally biased region" description="Low complexity" evidence="10">
    <location>
        <begin position="108"/>
        <end position="118"/>
    </location>
</feature>
<dbReference type="InterPro" id="IPR006260">
    <property type="entry name" value="TonB/TolA_C"/>
</dbReference>
<accession>A0A1H8X6A3</accession>
<dbReference type="SUPFAM" id="SSF74653">
    <property type="entry name" value="TolA/TonB C-terminal domain"/>
    <property type="match status" value="1"/>
</dbReference>
<organism evidence="12 13">
    <name type="scientific">Propionispora vibrioides</name>
    <dbReference type="NCBI Taxonomy" id="112903"/>
    <lineage>
        <taxon>Bacteria</taxon>
        <taxon>Bacillati</taxon>
        <taxon>Bacillota</taxon>
        <taxon>Negativicutes</taxon>
        <taxon>Selenomonadales</taxon>
        <taxon>Sporomusaceae</taxon>
        <taxon>Propionispora</taxon>
    </lineage>
</organism>
<dbReference type="GO" id="GO:0098797">
    <property type="term" value="C:plasma membrane protein complex"/>
    <property type="evidence" value="ECO:0007669"/>
    <property type="project" value="TreeGrafter"/>
</dbReference>
<keyword evidence="6" id="KW-0812">Transmembrane</keyword>
<sequence>MRPVLTLTRGRKAALASLLFHGLVFAVFSWLFPLTQAKEAEPEPYLELELAEEGGGGGGMALGSLEQMADSDEFSPDEGRVSEAYQADLSNPSPRRVTREVRPTDGVSGSQGDSTGYTSGSGTGGDSGTGTGAGQGSGSGSGAGSSSGAGQGSGSAPPGGIIPPSIIFSPEPPYPMAAREEGRQGTVKVRIQILTDGLPGTVEVAVSSGYTDLDAAAVAGVKRWRFTPAKYRSTGQAFVSYSTRDVIFNLRK</sequence>
<dbReference type="NCBIfam" id="TIGR01352">
    <property type="entry name" value="tonB_Cterm"/>
    <property type="match status" value="1"/>
</dbReference>
<dbReference type="GO" id="GO:0031992">
    <property type="term" value="F:energy transducer activity"/>
    <property type="evidence" value="ECO:0007669"/>
    <property type="project" value="TreeGrafter"/>
</dbReference>
<evidence type="ECO:0000256" key="1">
    <source>
        <dbReference type="ARBA" id="ARBA00004383"/>
    </source>
</evidence>
<feature type="compositionally biased region" description="Low complexity" evidence="10">
    <location>
        <begin position="154"/>
        <end position="169"/>
    </location>
</feature>
<keyword evidence="5" id="KW-0997">Cell inner membrane</keyword>
<keyword evidence="4" id="KW-1003">Cell membrane</keyword>
<evidence type="ECO:0000256" key="5">
    <source>
        <dbReference type="ARBA" id="ARBA00022519"/>
    </source>
</evidence>
<dbReference type="PROSITE" id="PS52015">
    <property type="entry name" value="TONB_CTD"/>
    <property type="match status" value="1"/>
</dbReference>
<comment type="similarity">
    <text evidence="2">Belongs to the TonB family.</text>
</comment>
<name>A0A1H8X6A3_9FIRM</name>
<feature type="region of interest" description="Disordered" evidence="10">
    <location>
        <begin position="69"/>
        <end position="169"/>
    </location>
</feature>
<gene>
    <name evidence="12" type="ORF">SAMN04490178_12062</name>
</gene>
<dbReference type="STRING" id="112903.SAMN04490178_12062"/>
<dbReference type="AlphaFoldDB" id="A0A1H8X6A3"/>
<dbReference type="EMBL" id="FODY01000020">
    <property type="protein sequence ID" value="SEP35217.1"/>
    <property type="molecule type" value="Genomic_DNA"/>
</dbReference>
<keyword evidence="13" id="KW-1185">Reference proteome</keyword>
<evidence type="ECO:0000256" key="2">
    <source>
        <dbReference type="ARBA" id="ARBA00006555"/>
    </source>
</evidence>
<feature type="domain" description="TonB C-terminal" evidence="11">
    <location>
        <begin position="159"/>
        <end position="252"/>
    </location>
</feature>
<dbReference type="Proteomes" id="UP000198847">
    <property type="component" value="Unassembled WGS sequence"/>
</dbReference>
<keyword evidence="7" id="KW-0653">Protein transport</keyword>
<evidence type="ECO:0000256" key="8">
    <source>
        <dbReference type="ARBA" id="ARBA00022989"/>
    </source>
</evidence>
<keyword evidence="9" id="KW-0472">Membrane</keyword>
<evidence type="ECO:0000256" key="7">
    <source>
        <dbReference type="ARBA" id="ARBA00022927"/>
    </source>
</evidence>
<evidence type="ECO:0000256" key="10">
    <source>
        <dbReference type="SAM" id="MobiDB-lite"/>
    </source>
</evidence>
<reference evidence="12 13" key="1">
    <citation type="submission" date="2016-10" db="EMBL/GenBank/DDBJ databases">
        <authorList>
            <person name="de Groot N.N."/>
        </authorList>
    </citation>
    <scope>NUCLEOTIDE SEQUENCE [LARGE SCALE GENOMIC DNA]</scope>
    <source>
        <strain evidence="12 13">DSM 13305</strain>
    </source>
</reference>
<dbReference type="InterPro" id="IPR051045">
    <property type="entry name" value="TonB-dependent_transducer"/>
</dbReference>
<dbReference type="PANTHER" id="PTHR33446:SF2">
    <property type="entry name" value="PROTEIN TONB"/>
    <property type="match status" value="1"/>
</dbReference>
<evidence type="ECO:0000313" key="13">
    <source>
        <dbReference type="Proteomes" id="UP000198847"/>
    </source>
</evidence>
<keyword evidence="8" id="KW-1133">Transmembrane helix</keyword>
<evidence type="ECO:0000256" key="6">
    <source>
        <dbReference type="ARBA" id="ARBA00022692"/>
    </source>
</evidence>
<dbReference type="Gene3D" id="3.30.1150.10">
    <property type="match status" value="1"/>
</dbReference>
<dbReference type="InterPro" id="IPR037682">
    <property type="entry name" value="TonB_C"/>
</dbReference>
<protein>
    <submittedName>
        <fullName evidence="12">TonB protein C-terminal</fullName>
    </submittedName>
</protein>
<evidence type="ECO:0000256" key="4">
    <source>
        <dbReference type="ARBA" id="ARBA00022475"/>
    </source>
</evidence>
<dbReference type="Pfam" id="PF03544">
    <property type="entry name" value="TonB_C"/>
    <property type="match status" value="1"/>
</dbReference>
<evidence type="ECO:0000256" key="3">
    <source>
        <dbReference type="ARBA" id="ARBA00022448"/>
    </source>
</evidence>
<dbReference type="PANTHER" id="PTHR33446">
    <property type="entry name" value="PROTEIN TONB-RELATED"/>
    <property type="match status" value="1"/>
</dbReference>
<comment type="subcellular location">
    <subcellularLocation>
        <location evidence="1">Cell inner membrane</location>
        <topology evidence="1">Single-pass membrane protein</topology>
        <orientation evidence="1">Periplasmic side</orientation>
    </subcellularLocation>
</comment>
<dbReference type="GO" id="GO:0015031">
    <property type="term" value="P:protein transport"/>
    <property type="evidence" value="ECO:0007669"/>
    <property type="project" value="UniProtKB-KW"/>
</dbReference>
<evidence type="ECO:0000313" key="12">
    <source>
        <dbReference type="EMBL" id="SEP35217.1"/>
    </source>
</evidence>
<keyword evidence="3" id="KW-0813">Transport</keyword>
<feature type="compositionally biased region" description="Gly residues" evidence="10">
    <location>
        <begin position="119"/>
        <end position="153"/>
    </location>
</feature>
<dbReference type="GO" id="GO:0055085">
    <property type="term" value="P:transmembrane transport"/>
    <property type="evidence" value="ECO:0007669"/>
    <property type="project" value="InterPro"/>
</dbReference>
<proteinExistence type="inferred from homology"/>